<organism evidence="9 10">
    <name type="scientific">Candidatus Dactylopiibacterium carminicum</name>
    <dbReference type="NCBI Taxonomy" id="857335"/>
    <lineage>
        <taxon>Bacteria</taxon>
        <taxon>Pseudomonadati</taxon>
        <taxon>Pseudomonadota</taxon>
        <taxon>Betaproteobacteria</taxon>
        <taxon>Rhodocyclales</taxon>
        <taxon>Rhodocyclaceae</taxon>
        <taxon>Candidatus Dactylopiibacterium</taxon>
    </lineage>
</organism>
<dbReference type="RefSeq" id="WP_095525621.1">
    <property type="nucleotide sequence ID" value="NZ_MDUX01000061.1"/>
</dbReference>
<keyword evidence="5" id="KW-0408">Iron</keyword>
<evidence type="ECO:0000313" key="10">
    <source>
        <dbReference type="Proteomes" id="UP000216107"/>
    </source>
</evidence>
<dbReference type="InterPro" id="IPR007197">
    <property type="entry name" value="rSAM"/>
</dbReference>
<dbReference type="Proteomes" id="UP000216107">
    <property type="component" value="Unassembled WGS sequence"/>
</dbReference>
<evidence type="ECO:0000256" key="4">
    <source>
        <dbReference type="ARBA" id="ARBA00022723"/>
    </source>
</evidence>
<dbReference type="Proteomes" id="UP000623509">
    <property type="component" value="Unassembled WGS sequence"/>
</dbReference>
<dbReference type="InterPro" id="IPR039661">
    <property type="entry name" value="ELP3"/>
</dbReference>
<reference evidence="9 10" key="2">
    <citation type="submission" date="2017-07" db="EMBL/GenBank/DDBJ databases">
        <title>Candidatus Dactylopiibacterium carminicum, a nitrogen-fixing symbiont of the cochineal insect Dactylopius coccus and Dactylopius opuntiae (Hemiptera: Coccoidea: Dactylopiidae).</title>
        <authorList>
            <person name="Vera A."/>
        </authorList>
    </citation>
    <scope>NUCLEOTIDE SEQUENCE [LARGE SCALE GENOMIC DNA]</scope>
    <source>
        <strain evidence="9 10">NFDCM</strain>
    </source>
</reference>
<dbReference type="NCBIfam" id="TIGR01212">
    <property type="entry name" value="TIGR01212 family radical SAM protein"/>
    <property type="match status" value="1"/>
</dbReference>
<proteinExistence type="predicted"/>
<dbReference type="SFLD" id="SFLDG01086">
    <property type="entry name" value="elongater_protein-like"/>
    <property type="match status" value="1"/>
</dbReference>
<comment type="caution">
    <text evidence="9">The sequence shown here is derived from an EMBL/GenBank/DDBJ whole genome shotgun (WGS) entry which is preliminary data.</text>
</comment>
<dbReference type="Pfam" id="PF04055">
    <property type="entry name" value="Radical_SAM"/>
    <property type="match status" value="1"/>
</dbReference>
<evidence type="ECO:0000256" key="2">
    <source>
        <dbReference type="ARBA" id="ARBA00022485"/>
    </source>
</evidence>
<keyword evidence="11" id="KW-1185">Reference proteome</keyword>
<dbReference type="SFLD" id="SFLDG01091">
    <property type="entry name" value="uncharacterized_CHP01210-like"/>
    <property type="match status" value="1"/>
</dbReference>
<dbReference type="PANTHER" id="PTHR11135:SF1">
    <property type="entry name" value="PROTEIN YHCC"/>
    <property type="match status" value="1"/>
</dbReference>
<dbReference type="InterPro" id="IPR032432">
    <property type="entry name" value="Radical_SAM_C"/>
</dbReference>
<evidence type="ECO:0000256" key="5">
    <source>
        <dbReference type="ARBA" id="ARBA00023004"/>
    </source>
</evidence>
<dbReference type="InterPro" id="IPR006638">
    <property type="entry name" value="Elp3/MiaA/NifB-like_rSAM"/>
</dbReference>
<keyword evidence="6" id="KW-0411">Iron-sulfur</keyword>
<keyword evidence="2" id="KW-0004">4Fe-4S</keyword>
<dbReference type="SUPFAM" id="SSF102114">
    <property type="entry name" value="Radical SAM enzymes"/>
    <property type="match status" value="1"/>
</dbReference>
<comment type="cofactor">
    <cofactor evidence="1">
        <name>[4Fe-4S] cluster</name>
        <dbReference type="ChEBI" id="CHEBI:49883"/>
    </cofactor>
</comment>
<evidence type="ECO:0000313" key="11">
    <source>
        <dbReference type="Proteomes" id="UP000623509"/>
    </source>
</evidence>
<dbReference type="EMBL" id="NMRN01000058">
    <property type="protein sequence ID" value="PAS91825.1"/>
    <property type="molecule type" value="Genomic_DNA"/>
</dbReference>
<evidence type="ECO:0000256" key="6">
    <source>
        <dbReference type="ARBA" id="ARBA00023014"/>
    </source>
</evidence>
<name>A0A272ENX7_9RHOO</name>
<evidence type="ECO:0000313" key="9">
    <source>
        <dbReference type="EMBL" id="PAS91825.1"/>
    </source>
</evidence>
<evidence type="ECO:0000256" key="1">
    <source>
        <dbReference type="ARBA" id="ARBA00001966"/>
    </source>
</evidence>
<keyword evidence="3" id="KW-0949">S-adenosyl-L-methionine</keyword>
<dbReference type="AlphaFoldDB" id="A0A272ENX7"/>
<protein>
    <submittedName>
        <fullName evidence="9">TIGR01212 family radical SAM protein</fullName>
    </submittedName>
</protein>
<evidence type="ECO:0000259" key="7">
    <source>
        <dbReference type="PROSITE" id="PS51918"/>
    </source>
</evidence>
<evidence type="ECO:0000256" key="3">
    <source>
        <dbReference type="ARBA" id="ARBA00022691"/>
    </source>
</evidence>
<dbReference type="SFLD" id="SFLDS00029">
    <property type="entry name" value="Radical_SAM"/>
    <property type="match status" value="1"/>
</dbReference>
<feature type="domain" description="Radical SAM core" evidence="7">
    <location>
        <begin position="30"/>
        <end position="274"/>
    </location>
</feature>
<sequence>MKDEAIQEREAPTLFSGRRYNAYNDWVRATHGGRLQKISVEAGFTCPNRDGSLGIGGCSFCNNDGFSPSYLREQPTIREQITTGMAFMRRRYPDAKHYLAYFQTYSNTYGDLQRLEDTYREALAQPGIDGLVIGTRPDCLPDEVLDLLMRLARECLVELEIGIESCNDEVLADCLRGHDFACSREAVTRAAARGLFITGHLLLGLPGETPETLRTGAWALAQLPLDALKFHQLQVVRHTRLAQQYLRDPASVPLLDPQTYLECVADMLECLPPDFKIQRLGSEVPPRLRLSPDWGFRLSEFPARLDAVLHARNSWQGRFHPP</sequence>
<dbReference type="SMART" id="SM00729">
    <property type="entry name" value="Elp3"/>
    <property type="match status" value="1"/>
</dbReference>
<gene>
    <name evidence="8" type="ORF">BGI27_14820</name>
    <name evidence="9" type="ORF">CGU29_14305</name>
</gene>
<evidence type="ECO:0000313" key="8">
    <source>
        <dbReference type="EMBL" id="KAF7598150.1"/>
    </source>
</evidence>
<dbReference type="InterPro" id="IPR023404">
    <property type="entry name" value="rSAM_horseshoe"/>
</dbReference>
<dbReference type="InterPro" id="IPR058240">
    <property type="entry name" value="rSAM_sf"/>
</dbReference>
<dbReference type="EMBL" id="MDUX01000061">
    <property type="protein sequence ID" value="KAF7598150.1"/>
    <property type="molecule type" value="Genomic_DNA"/>
</dbReference>
<reference evidence="8 11" key="1">
    <citation type="submission" date="2016-08" db="EMBL/GenBank/DDBJ databases">
        <title>Candidatus Dactylopiibacterium carminicum genome sequence.</title>
        <authorList>
            <person name="Ramirez-Puebla S.T."/>
            <person name="Ormeno-Orrillo E."/>
            <person name="Vera-Ponce De Leon A."/>
            <person name="Luis L."/>
            <person name="Sanchez-Flores A."/>
            <person name="Monica R."/>
            <person name="Martinez-Romero E."/>
        </authorList>
    </citation>
    <scope>NUCLEOTIDE SEQUENCE [LARGE SCALE GENOMIC DNA]</scope>
    <source>
        <strain evidence="8">END1</strain>
    </source>
</reference>
<dbReference type="InterPro" id="IPR005911">
    <property type="entry name" value="YhcC-like"/>
</dbReference>
<dbReference type="PROSITE" id="PS51918">
    <property type="entry name" value="RADICAL_SAM"/>
    <property type="match status" value="1"/>
</dbReference>
<keyword evidence="4" id="KW-0479">Metal-binding</keyword>
<accession>A0A272ENX7</accession>
<dbReference type="CDD" id="cd01335">
    <property type="entry name" value="Radical_SAM"/>
    <property type="match status" value="1"/>
</dbReference>
<dbReference type="GO" id="GO:0051539">
    <property type="term" value="F:4 iron, 4 sulfur cluster binding"/>
    <property type="evidence" value="ECO:0007669"/>
    <property type="project" value="UniProtKB-KW"/>
</dbReference>
<dbReference type="GO" id="GO:0003824">
    <property type="term" value="F:catalytic activity"/>
    <property type="evidence" value="ECO:0007669"/>
    <property type="project" value="InterPro"/>
</dbReference>
<dbReference type="Gene3D" id="3.80.30.20">
    <property type="entry name" value="tm_1862 like domain"/>
    <property type="match status" value="1"/>
</dbReference>
<dbReference type="OrthoDB" id="9801689at2"/>
<dbReference type="PANTHER" id="PTHR11135">
    <property type="entry name" value="HISTONE ACETYLTRANSFERASE-RELATED"/>
    <property type="match status" value="1"/>
</dbReference>
<dbReference type="GO" id="GO:0046872">
    <property type="term" value="F:metal ion binding"/>
    <property type="evidence" value="ECO:0007669"/>
    <property type="project" value="UniProtKB-KW"/>
</dbReference>
<dbReference type="Pfam" id="PF16199">
    <property type="entry name" value="Radical_SAM_C"/>
    <property type="match status" value="1"/>
</dbReference>